<dbReference type="GO" id="GO:0003677">
    <property type="term" value="F:DNA binding"/>
    <property type="evidence" value="ECO:0007669"/>
    <property type="project" value="UniProtKB-UniRule"/>
</dbReference>
<accession>A0A1M7N4T1</accession>
<dbReference type="Gene3D" id="1.10.357.10">
    <property type="entry name" value="Tetracycline Repressor, domain 2"/>
    <property type="match status" value="1"/>
</dbReference>
<evidence type="ECO:0000313" key="4">
    <source>
        <dbReference type="EMBL" id="SHM98398.1"/>
    </source>
</evidence>
<evidence type="ECO:0000256" key="1">
    <source>
        <dbReference type="ARBA" id="ARBA00023125"/>
    </source>
</evidence>
<dbReference type="EMBL" id="FRCY01000005">
    <property type="protein sequence ID" value="SHM98398.1"/>
    <property type="molecule type" value="Genomic_DNA"/>
</dbReference>
<dbReference type="PRINTS" id="PR00455">
    <property type="entry name" value="HTHTETR"/>
</dbReference>
<keyword evidence="1 2" id="KW-0238">DNA-binding</keyword>
<reference evidence="4 5" key="1">
    <citation type="submission" date="2016-11" db="EMBL/GenBank/DDBJ databases">
        <authorList>
            <person name="Jaros S."/>
            <person name="Januszkiewicz K."/>
            <person name="Wedrychowicz H."/>
        </authorList>
    </citation>
    <scope>NUCLEOTIDE SEQUENCE [LARGE SCALE GENOMIC DNA]</scope>
    <source>
        <strain evidence="4 5">CGMCC 1.6102</strain>
    </source>
</reference>
<dbReference type="Pfam" id="PF00440">
    <property type="entry name" value="TetR_N"/>
    <property type="match status" value="1"/>
</dbReference>
<dbReference type="InterPro" id="IPR009057">
    <property type="entry name" value="Homeodomain-like_sf"/>
</dbReference>
<dbReference type="InterPro" id="IPR025722">
    <property type="entry name" value="TetR"/>
</dbReference>
<protein>
    <submittedName>
        <fullName evidence="4">Transcriptional regulator, TetR family</fullName>
    </submittedName>
</protein>
<dbReference type="AlphaFoldDB" id="A0A1M7N4T1"/>
<proteinExistence type="predicted"/>
<dbReference type="InterPro" id="IPR001647">
    <property type="entry name" value="HTH_TetR"/>
</dbReference>
<gene>
    <name evidence="4" type="ORF">SAMN04488057_10553</name>
</gene>
<organism evidence="4 5">
    <name type="scientific">Cyclobacterium lianum</name>
    <dbReference type="NCBI Taxonomy" id="388280"/>
    <lineage>
        <taxon>Bacteria</taxon>
        <taxon>Pseudomonadati</taxon>
        <taxon>Bacteroidota</taxon>
        <taxon>Cytophagia</taxon>
        <taxon>Cytophagales</taxon>
        <taxon>Cyclobacteriaceae</taxon>
        <taxon>Cyclobacterium</taxon>
    </lineage>
</organism>
<dbReference type="PANTHER" id="PTHR43479:SF12">
    <property type="entry name" value="TRANSCRIPTIONAL REGULATORY PROTEIN"/>
    <property type="match status" value="1"/>
</dbReference>
<evidence type="ECO:0000259" key="3">
    <source>
        <dbReference type="PROSITE" id="PS50977"/>
    </source>
</evidence>
<name>A0A1M7N4T1_9BACT</name>
<dbReference type="Pfam" id="PF13972">
    <property type="entry name" value="TetR"/>
    <property type="match status" value="1"/>
</dbReference>
<keyword evidence="5" id="KW-1185">Reference proteome</keyword>
<feature type="DNA-binding region" description="H-T-H motif" evidence="2">
    <location>
        <begin position="53"/>
        <end position="72"/>
    </location>
</feature>
<evidence type="ECO:0000313" key="5">
    <source>
        <dbReference type="Proteomes" id="UP000184513"/>
    </source>
</evidence>
<dbReference type="SUPFAM" id="SSF46689">
    <property type="entry name" value="Homeodomain-like"/>
    <property type="match status" value="1"/>
</dbReference>
<dbReference type="PROSITE" id="PS50977">
    <property type="entry name" value="HTH_TETR_2"/>
    <property type="match status" value="1"/>
</dbReference>
<feature type="domain" description="HTH tetR-type" evidence="3">
    <location>
        <begin position="30"/>
        <end position="90"/>
    </location>
</feature>
<dbReference type="InterPro" id="IPR050624">
    <property type="entry name" value="HTH-type_Tx_Regulator"/>
</dbReference>
<dbReference type="Proteomes" id="UP000184513">
    <property type="component" value="Unassembled WGS sequence"/>
</dbReference>
<dbReference type="STRING" id="388280.SAMN04488057_10553"/>
<evidence type="ECO:0000256" key="2">
    <source>
        <dbReference type="PROSITE-ProRule" id="PRU00335"/>
    </source>
</evidence>
<sequence>MQGFLYFCNNKRIICRRHFQVVKMKKSNKISTKQRIIDTAVDLFNKDGVQSITSRHIAKEMGISNGNLDYHFRNKEALLLAIYEQMRAEMSDSYRATDTVGGSFEQLHRLLLHLEAFQYKFRFFNLDVLEISRAYPQINRLLKHTIQIRKEQMADMLKQAITDGFFVQETEENIRQLLLSIRIIITFWLSHEELTSDSSSKKQKSNMSKHIWQLLRPYMTERGHLSYQALVEGSGV</sequence>
<dbReference type="PANTHER" id="PTHR43479">
    <property type="entry name" value="ACREF/ENVCD OPERON REPRESSOR-RELATED"/>
    <property type="match status" value="1"/>
</dbReference>